<evidence type="ECO:0000313" key="3">
    <source>
        <dbReference type="EMBL" id="GHF78784.1"/>
    </source>
</evidence>
<dbReference type="AlphaFoldDB" id="A0A919BAE3"/>
<feature type="region of interest" description="Disordered" evidence="1">
    <location>
        <begin position="1"/>
        <end position="30"/>
    </location>
</feature>
<reference evidence="3" key="1">
    <citation type="journal article" date="2014" name="Int. J. Syst. Evol. Microbiol.">
        <title>Complete genome sequence of Corynebacterium casei LMG S-19264T (=DSM 44701T), isolated from a smear-ripened cheese.</title>
        <authorList>
            <consortium name="US DOE Joint Genome Institute (JGI-PGF)"/>
            <person name="Walter F."/>
            <person name="Albersmeier A."/>
            <person name="Kalinowski J."/>
            <person name="Ruckert C."/>
        </authorList>
    </citation>
    <scope>NUCLEOTIDE SEQUENCE</scope>
    <source>
        <strain evidence="3">JCM 4122</strain>
    </source>
</reference>
<dbReference type="InterPro" id="IPR005509">
    <property type="entry name" value="AfsA_hotdog_dom"/>
</dbReference>
<dbReference type="GO" id="GO:0016740">
    <property type="term" value="F:transferase activity"/>
    <property type="evidence" value="ECO:0007669"/>
    <property type="project" value="InterPro"/>
</dbReference>
<dbReference type="EMBL" id="BNBE01000001">
    <property type="protein sequence ID" value="GHF78784.1"/>
    <property type="molecule type" value="Genomic_DNA"/>
</dbReference>
<proteinExistence type="predicted"/>
<reference evidence="3" key="2">
    <citation type="submission" date="2020-09" db="EMBL/GenBank/DDBJ databases">
        <authorList>
            <person name="Sun Q."/>
            <person name="Ohkuma M."/>
        </authorList>
    </citation>
    <scope>NUCLEOTIDE SEQUENCE</scope>
    <source>
        <strain evidence="3">JCM 4122</strain>
    </source>
</reference>
<protein>
    <submittedName>
        <fullName evidence="3">Adhesin</fullName>
    </submittedName>
</protein>
<keyword evidence="4" id="KW-1185">Reference proteome</keyword>
<evidence type="ECO:0000313" key="4">
    <source>
        <dbReference type="Proteomes" id="UP000632849"/>
    </source>
</evidence>
<feature type="domain" description="A-factor biosynthesis hotdog" evidence="2">
    <location>
        <begin position="42"/>
        <end position="127"/>
    </location>
</feature>
<accession>A0A919BAE3</accession>
<gene>
    <name evidence="3" type="ORF">GCM10017667_02730</name>
</gene>
<dbReference type="InterPro" id="IPR047757">
    <property type="entry name" value="AfsA-like"/>
</dbReference>
<evidence type="ECO:0000259" key="2">
    <source>
        <dbReference type="Pfam" id="PF03756"/>
    </source>
</evidence>
<feature type="compositionally biased region" description="Basic and acidic residues" evidence="1">
    <location>
        <begin position="1"/>
        <end position="11"/>
    </location>
</feature>
<dbReference type="NCBIfam" id="NF041195">
    <property type="entry name" value="ScbA_BarX_GamBu"/>
    <property type="match status" value="1"/>
</dbReference>
<comment type="caution">
    <text evidence="3">The sequence shown here is derived from an EMBL/GenBank/DDBJ whole genome shotgun (WGS) entry which is preliminary data.</text>
</comment>
<feature type="domain" description="A-factor biosynthesis hotdog" evidence="2">
    <location>
        <begin position="200"/>
        <end position="266"/>
    </location>
</feature>
<dbReference type="Proteomes" id="UP000632849">
    <property type="component" value="Unassembled WGS sequence"/>
</dbReference>
<dbReference type="Pfam" id="PF03756">
    <property type="entry name" value="AfsA"/>
    <property type="match status" value="2"/>
</dbReference>
<sequence>MIDVMSRDTETTRPAVPSRPAATCAPPSAGVLLPAPTPSFTHRVDERDVLVTRWWRRSETEFSFDLDWSGDHCFFDAAPGAAHSEMLVAQTIRQTGLLVAHAGLGITRSHEFLMDSMRYETHPHRPTAGRAPGPMTATAVCVRSGRRTLDIGITVRHAGGVFLTSSSRFGWVSKDVYRRLRGAYAAARPVPAPAPEPPALVGRRTESEVALAPAGRPGRWLLRGDTGNPALFDHAVDHVPGLVLAEAAHQAAYAFVGDPAFCPVSTAVTARQYVEFDAPCWIEAREVPTRRRGARAVEVVGVQRGRTTFSCVIEGVRSPAFGSGPVSGA</sequence>
<name>A0A919BAE3_STRFL</name>
<evidence type="ECO:0000256" key="1">
    <source>
        <dbReference type="SAM" id="MobiDB-lite"/>
    </source>
</evidence>
<organism evidence="3 4">
    <name type="scientific">Streptomyces filamentosus</name>
    <name type="common">Streptomyces roseosporus</name>
    <dbReference type="NCBI Taxonomy" id="67294"/>
    <lineage>
        <taxon>Bacteria</taxon>
        <taxon>Bacillati</taxon>
        <taxon>Actinomycetota</taxon>
        <taxon>Actinomycetes</taxon>
        <taxon>Kitasatosporales</taxon>
        <taxon>Streptomycetaceae</taxon>
        <taxon>Streptomyces</taxon>
    </lineage>
</organism>